<sequence>MSSDDRTGSAPRTECPECGAVFGTALVRGLTALGTNGLYGRFDCPACGAQVTLPEDD</sequence>
<gene>
    <name evidence="1" type="ORF">SAMN05216278_3626</name>
</gene>
<accession>A0A1H1GEI9</accession>
<proteinExistence type="predicted"/>
<evidence type="ECO:0000313" key="1">
    <source>
        <dbReference type="EMBL" id="SDR11702.1"/>
    </source>
</evidence>
<organism evidence="1 2">
    <name type="scientific">Halopelagius longus</name>
    <dbReference type="NCBI Taxonomy" id="1236180"/>
    <lineage>
        <taxon>Archaea</taxon>
        <taxon>Methanobacteriati</taxon>
        <taxon>Methanobacteriota</taxon>
        <taxon>Stenosarchaea group</taxon>
        <taxon>Halobacteria</taxon>
        <taxon>Halobacteriales</taxon>
        <taxon>Haloferacaceae</taxon>
    </lineage>
</organism>
<dbReference type="EMBL" id="FNKQ01000006">
    <property type="protein sequence ID" value="SDR11702.1"/>
    <property type="molecule type" value="Genomic_DNA"/>
</dbReference>
<evidence type="ECO:0000313" key="2">
    <source>
        <dbReference type="Proteomes" id="UP000199289"/>
    </source>
</evidence>
<protein>
    <submittedName>
        <fullName evidence="1">Uncharacterized protein</fullName>
    </submittedName>
</protein>
<dbReference type="Proteomes" id="UP000199289">
    <property type="component" value="Unassembled WGS sequence"/>
</dbReference>
<dbReference type="RefSeq" id="WP_175454496.1">
    <property type="nucleotide sequence ID" value="NZ_FNKQ01000006.1"/>
</dbReference>
<name>A0A1H1GEI9_9EURY</name>
<dbReference type="AlphaFoldDB" id="A0A1H1GEI9"/>
<reference evidence="2" key="1">
    <citation type="submission" date="2016-10" db="EMBL/GenBank/DDBJ databases">
        <authorList>
            <person name="Varghese N."/>
            <person name="Submissions S."/>
        </authorList>
    </citation>
    <scope>NUCLEOTIDE SEQUENCE [LARGE SCALE GENOMIC DNA]</scope>
    <source>
        <strain evidence="2">CGMCC 1.12397</strain>
    </source>
</reference>